<dbReference type="InterPro" id="IPR036291">
    <property type="entry name" value="NAD(P)-bd_dom_sf"/>
</dbReference>
<organism evidence="2 3">
    <name type="scientific">Paraburkholderia tuberum</name>
    <dbReference type="NCBI Taxonomy" id="157910"/>
    <lineage>
        <taxon>Bacteria</taxon>
        <taxon>Pseudomonadati</taxon>
        <taxon>Pseudomonadota</taxon>
        <taxon>Betaproteobacteria</taxon>
        <taxon>Burkholderiales</taxon>
        <taxon>Burkholderiaceae</taxon>
        <taxon>Paraburkholderia</taxon>
    </lineage>
</organism>
<dbReference type="GO" id="GO:0016616">
    <property type="term" value="F:oxidoreductase activity, acting on the CH-OH group of donors, NAD or NADP as acceptor"/>
    <property type="evidence" value="ECO:0007669"/>
    <property type="project" value="TreeGrafter"/>
</dbReference>
<reference evidence="3" key="1">
    <citation type="submission" date="2016-10" db="EMBL/GenBank/DDBJ databases">
        <authorList>
            <person name="Varghese N."/>
            <person name="Submissions S."/>
        </authorList>
    </citation>
    <scope>NUCLEOTIDE SEQUENCE [LARGE SCALE GENOMIC DNA]</scope>
    <source>
        <strain evidence="3">DUS833</strain>
    </source>
</reference>
<dbReference type="AlphaFoldDB" id="A0A1H1J4Y4"/>
<dbReference type="FunFam" id="3.40.50.720:FF:000084">
    <property type="entry name" value="Short-chain dehydrogenase reductase"/>
    <property type="match status" value="1"/>
</dbReference>
<dbReference type="STRING" id="157910.SAMN05445850_4175"/>
<protein>
    <submittedName>
        <fullName evidence="2">3-oxoacyl-[acyl-carrier protein] reductase</fullName>
    </submittedName>
</protein>
<dbReference type="InterPro" id="IPR020904">
    <property type="entry name" value="Sc_DH/Rdtase_CS"/>
</dbReference>
<evidence type="ECO:0000256" key="1">
    <source>
        <dbReference type="ARBA" id="ARBA00006484"/>
    </source>
</evidence>
<dbReference type="PRINTS" id="PR00081">
    <property type="entry name" value="GDHRDH"/>
</dbReference>
<dbReference type="EMBL" id="FNKX01000002">
    <property type="protein sequence ID" value="SDR44973.1"/>
    <property type="molecule type" value="Genomic_DNA"/>
</dbReference>
<name>A0A1H1J4Y4_9BURK</name>
<dbReference type="PROSITE" id="PS00061">
    <property type="entry name" value="ADH_SHORT"/>
    <property type="match status" value="1"/>
</dbReference>
<dbReference type="RefSeq" id="WP_090806487.1">
    <property type="nucleotide sequence ID" value="NZ_FNKX01000002.1"/>
</dbReference>
<dbReference type="SUPFAM" id="SSF51735">
    <property type="entry name" value="NAD(P)-binding Rossmann-fold domains"/>
    <property type="match status" value="1"/>
</dbReference>
<proteinExistence type="inferred from homology"/>
<dbReference type="Pfam" id="PF13561">
    <property type="entry name" value="adh_short_C2"/>
    <property type="match status" value="1"/>
</dbReference>
<keyword evidence="3" id="KW-1185">Reference proteome</keyword>
<dbReference type="Proteomes" id="UP000199365">
    <property type="component" value="Unassembled WGS sequence"/>
</dbReference>
<dbReference type="InterPro" id="IPR002347">
    <property type="entry name" value="SDR_fam"/>
</dbReference>
<comment type="similarity">
    <text evidence="1">Belongs to the short-chain dehydrogenases/reductases (SDR) family.</text>
</comment>
<gene>
    <name evidence="2" type="ORF">SAMN05445850_4175</name>
</gene>
<dbReference type="Gene3D" id="3.40.50.720">
    <property type="entry name" value="NAD(P)-binding Rossmann-like Domain"/>
    <property type="match status" value="1"/>
</dbReference>
<sequence>MMSTDSTPQSGLPGSLFDLAGRKVVVTGAASGLGRIFAEALSQSGAAVAWVDREAEALAACEAVGVCDCRVVADLGDEAGVSQMAEKVLAWCGGKLDVLINNAGIATRPGRLLDVQAKDWDRVFAINLRGAFLVTQALLPALIQSGRGSVVNISSYLGTVGVYPGFPVTAIPYAASKAGLIGFTRQLAIEYAAEQVRANAIAPGWHSGTRLGRERDTTGGAAAVAQMDAFVEREVPLGYRGRPADLVGLVIYLASDASSYVTGQVFVHDGGITAR</sequence>
<evidence type="ECO:0000313" key="3">
    <source>
        <dbReference type="Proteomes" id="UP000199365"/>
    </source>
</evidence>
<dbReference type="PRINTS" id="PR00080">
    <property type="entry name" value="SDRFAMILY"/>
</dbReference>
<dbReference type="CDD" id="cd05233">
    <property type="entry name" value="SDR_c"/>
    <property type="match status" value="1"/>
</dbReference>
<dbReference type="PANTHER" id="PTHR42760">
    <property type="entry name" value="SHORT-CHAIN DEHYDROGENASES/REDUCTASES FAMILY MEMBER"/>
    <property type="match status" value="1"/>
</dbReference>
<evidence type="ECO:0000313" key="2">
    <source>
        <dbReference type="EMBL" id="SDR44973.1"/>
    </source>
</evidence>
<accession>A0A1H1J4Y4</accession>